<sequence length="152" mass="16834">MVDKINKKNLSWIAEYNNQASLERTESDPDQIDMNGIDIESEAATIENDSNIHIKEIAKMNLVLPSHFDTRTKWSQCWSVHQIQNQGGCGSCWAAAAVSSMSDRLCISSNYTQQSMLSLQDMISCCEFCGGCQGSSPLEAFIYLKLRGVVTG</sequence>
<feature type="domain" description="Peptidase C1A papain C-terminal" evidence="5">
    <location>
        <begin position="64"/>
        <end position="151"/>
    </location>
</feature>
<dbReference type="PROSITE" id="PS00139">
    <property type="entry name" value="THIOL_PROTEASE_CYS"/>
    <property type="match status" value="1"/>
</dbReference>
<dbReference type="InterPro" id="IPR000169">
    <property type="entry name" value="Pept_cys_AS"/>
</dbReference>
<keyword evidence="2" id="KW-0645">Protease</keyword>
<comment type="similarity">
    <text evidence="1">Belongs to the peptidase C1 family.</text>
</comment>
<evidence type="ECO:0000313" key="7">
    <source>
        <dbReference type="Proteomes" id="UP001432322"/>
    </source>
</evidence>
<feature type="non-terminal residue" evidence="6">
    <location>
        <position position="152"/>
    </location>
</feature>
<dbReference type="InterPro" id="IPR013128">
    <property type="entry name" value="Peptidase_C1A"/>
</dbReference>
<dbReference type="Pfam" id="PF00112">
    <property type="entry name" value="Peptidase_C1"/>
    <property type="match status" value="1"/>
</dbReference>
<dbReference type="GO" id="GO:0008234">
    <property type="term" value="F:cysteine-type peptidase activity"/>
    <property type="evidence" value="ECO:0007669"/>
    <property type="project" value="UniProtKB-KW"/>
</dbReference>
<proteinExistence type="inferred from homology"/>
<evidence type="ECO:0000256" key="1">
    <source>
        <dbReference type="ARBA" id="ARBA00008455"/>
    </source>
</evidence>
<accession>A0AAV5WJ84</accession>
<dbReference type="PANTHER" id="PTHR12411">
    <property type="entry name" value="CYSTEINE PROTEASE FAMILY C1-RELATED"/>
    <property type="match status" value="1"/>
</dbReference>
<keyword evidence="4" id="KW-0788">Thiol protease</keyword>
<evidence type="ECO:0000256" key="3">
    <source>
        <dbReference type="ARBA" id="ARBA00022801"/>
    </source>
</evidence>
<dbReference type="EMBL" id="BTSY01000006">
    <property type="protein sequence ID" value="GMT32036.1"/>
    <property type="molecule type" value="Genomic_DNA"/>
</dbReference>
<comment type="caution">
    <text evidence="6">The sequence shown here is derived from an EMBL/GenBank/DDBJ whole genome shotgun (WGS) entry which is preliminary data.</text>
</comment>
<dbReference type="GO" id="GO:0006508">
    <property type="term" value="P:proteolysis"/>
    <property type="evidence" value="ECO:0007669"/>
    <property type="project" value="UniProtKB-KW"/>
</dbReference>
<name>A0AAV5WJ84_9BILA</name>
<reference evidence="6" key="1">
    <citation type="submission" date="2023-10" db="EMBL/GenBank/DDBJ databases">
        <title>Genome assembly of Pristionchus species.</title>
        <authorList>
            <person name="Yoshida K."/>
            <person name="Sommer R.J."/>
        </authorList>
    </citation>
    <scope>NUCLEOTIDE SEQUENCE</scope>
    <source>
        <strain evidence="6">RS5133</strain>
    </source>
</reference>
<protein>
    <recommendedName>
        <fullName evidence="5">Peptidase C1A papain C-terminal domain-containing protein</fullName>
    </recommendedName>
</protein>
<dbReference type="InterPro" id="IPR000668">
    <property type="entry name" value="Peptidase_C1A_C"/>
</dbReference>
<keyword evidence="3" id="KW-0378">Hydrolase</keyword>
<evidence type="ECO:0000256" key="2">
    <source>
        <dbReference type="ARBA" id="ARBA00022670"/>
    </source>
</evidence>
<dbReference type="Proteomes" id="UP001432322">
    <property type="component" value="Unassembled WGS sequence"/>
</dbReference>
<evidence type="ECO:0000313" key="6">
    <source>
        <dbReference type="EMBL" id="GMT32036.1"/>
    </source>
</evidence>
<gene>
    <name evidence="6" type="ORF">PFISCL1PPCAC_23333</name>
</gene>
<organism evidence="6 7">
    <name type="scientific">Pristionchus fissidentatus</name>
    <dbReference type="NCBI Taxonomy" id="1538716"/>
    <lineage>
        <taxon>Eukaryota</taxon>
        <taxon>Metazoa</taxon>
        <taxon>Ecdysozoa</taxon>
        <taxon>Nematoda</taxon>
        <taxon>Chromadorea</taxon>
        <taxon>Rhabditida</taxon>
        <taxon>Rhabditina</taxon>
        <taxon>Diplogasteromorpha</taxon>
        <taxon>Diplogasteroidea</taxon>
        <taxon>Neodiplogasteridae</taxon>
        <taxon>Pristionchus</taxon>
    </lineage>
</organism>
<dbReference type="AlphaFoldDB" id="A0AAV5WJ84"/>
<dbReference type="InterPro" id="IPR038765">
    <property type="entry name" value="Papain-like_cys_pep_sf"/>
</dbReference>
<keyword evidence="7" id="KW-1185">Reference proteome</keyword>
<dbReference type="Gene3D" id="3.90.70.10">
    <property type="entry name" value="Cysteine proteinases"/>
    <property type="match status" value="1"/>
</dbReference>
<evidence type="ECO:0000256" key="4">
    <source>
        <dbReference type="ARBA" id="ARBA00022807"/>
    </source>
</evidence>
<dbReference type="SUPFAM" id="SSF54001">
    <property type="entry name" value="Cysteine proteinases"/>
    <property type="match status" value="1"/>
</dbReference>
<evidence type="ECO:0000259" key="5">
    <source>
        <dbReference type="Pfam" id="PF00112"/>
    </source>
</evidence>